<evidence type="ECO:0000256" key="2">
    <source>
        <dbReference type="ARBA" id="ARBA00004667"/>
    </source>
</evidence>
<keyword evidence="9" id="KW-0028">Amino-acid biosynthesis</keyword>
<dbReference type="OrthoDB" id="9769617at2"/>
<dbReference type="UniPathway" id="UPA00031">
    <property type="reaction ID" value="UER00006"/>
</dbReference>
<dbReference type="EMBL" id="CP016172">
    <property type="protein sequence ID" value="ANN78640.1"/>
    <property type="molecule type" value="Genomic_DNA"/>
</dbReference>
<evidence type="ECO:0000256" key="9">
    <source>
        <dbReference type="HAMAP-Rule" id="MF_00125"/>
    </source>
</evidence>
<dbReference type="HAMAP" id="MF_00125">
    <property type="entry name" value="HisZ"/>
    <property type="match status" value="1"/>
</dbReference>
<dbReference type="NCBIfam" id="NF008935">
    <property type="entry name" value="PRK12292.1-1"/>
    <property type="match status" value="1"/>
</dbReference>
<dbReference type="AlphaFoldDB" id="A0A193GFQ3"/>
<evidence type="ECO:0000256" key="8">
    <source>
        <dbReference type="ARBA" id="ARBA00025246"/>
    </source>
</evidence>
<organism evidence="12 13">
    <name type="scientific">Bordetella flabilis</name>
    <dbReference type="NCBI Taxonomy" id="463014"/>
    <lineage>
        <taxon>Bacteria</taxon>
        <taxon>Pseudomonadati</taxon>
        <taxon>Pseudomonadota</taxon>
        <taxon>Betaproteobacteria</taxon>
        <taxon>Burkholderiales</taxon>
        <taxon>Alcaligenaceae</taxon>
        <taxon>Bordetella</taxon>
    </lineage>
</organism>
<dbReference type="RefSeq" id="WP_066660031.1">
    <property type="nucleotide sequence ID" value="NZ_CBCSCL010000004.1"/>
</dbReference>
<feature type="binding site" evidence="10">
    <location>
        <position position="127"/>
    </location>
    <ligand>
        <name>L-histidine</name>
        <dbReference type="ChEBI" id="CHEBI:57595"/>
    </ligand>
</feature>
<protein>
    <recommendedName>
        <fullName evidence="5 9">ATP phosphoribosyltransferase regulatory subunit</fullName>
    </recommendedName>
</protein>
<evidence type="ECO:0000256" key="4">
    <source>
        <dbReference type="ARBA" id="ARBA00011496"/>
    </source>
</evidence>
<sequence length="385" mass="41821">MGNWLLPESLADILPAEARRIEELRRELLDLYRTYGFELVAPPLVEYIDSLLSGTGTDLDLRTCKLIDQLSGRTLGVRADMTPQVSRIDAHLLNRAGVTRLCYCGTVLHARPADLLSGREQLQIGAEIYGHAGVEADIEIIRLVLDTMATAGVRNPRLDLCHPGVVRAIINSDPAGPAHAEQIHTLLRDKDVPGLGDLGQRADGPRAETIQALRTLTALYGDAATLARARRELPALPGIAQALDALEALLEALPELRAGIDLADVRGYGYHSGVTFSLYAEGWHDALVSGGRYDDVSRAFGRARPATGFSLDLRKLAAGLPPAEPSRAVRAPWGRDPALVAAVRDLRQAGEIVVQVLPGHEHDQDEFVCDRELVQHDGGWTVRKL</sequence>
<dbReference type="GO" id="GO:0004821">
    <property type="term" value="F:histidine-tRNA ligase activity"/>
    <property type="evidence" value="ECO:0007669"/>
    <property type="project" value="TreeGrafter"/>
</dbReference>
<keyword evidence="13" id="KW-1185">Reference proteome</keyword>
<name>A0A193GFQ3_9BORD</name>
<dbReference type="InterPro" id="IPR004517">
    <property type="entry name" value="HisZ"/>
</dbReference>
<evidence type="ECO:0000256" key="7">
    <source>
        <dbReference type="ARBA" id="ARBA00023102"/>
    </source>
</evidence>
<evidence type="ECO:0000256" key="3">
    <source>
        <dbReference type="ARBA" id="ARBA00005539"/>
    </source>
</evidence>
<evidence type="ECO:0000256" key="5">
    <source>
        <dbReference type="ARBA" id="ARBA00020397"/>
    </source>
</evidence>
<dbReference type="Pfam" id="PF13393">
    <property type="entry name" value="tRNA-synt_His"/>
    <property type="match status" value="1"/>
</dbReference>
<dbReference type="InterPro" id="IPR041715">
    <property type="entry name" value="HisRS-like_core"/>
</dbReference>
<comment type="function">
    <text evidence="8 9">Required for the first step of histidine biosynthesis. May allow the feedback regulation of ATP phosphoribosyltransferase activity by histidine.</text>
</comment>
<comment type="similarity">
    <text evidence="3 9">Belongs to the class-II aminoacyl-tRNA synthetase family. HisZ subfamily.</text>
</comment>
<dbReference type="GO" id="GO:0000105">
    <property type="term" value="P:L-histidine biosynthetic process"/>
    <property type="evidence" value="ECO:0007669"/>
    <property type="project" value="UniProtKB-UniRule"/>
</dbReference>
<dbReference type="GO" id="GO:0006427">
    <property type="term" value="P:histidyl-tRNA aminoacylation"/>
    <property type="evidence" value="ECO:0007669"/>
    <property type="project" value="TreeGrafter"/>
</dbReference>
<evidence type="ECO:0000256" key="1">
    <source>
        <dbReference type="ARBA" id="ARBA00004496"/>
    </source>
</evidence>
<dbReference type="STRING" id="463014.BAU07_17325"/>
<keyword evidence="12" id="KW-0808">Transferase</keyword>
<dbReference type="SUPFAM" id="SSF55681">
    <property type="entry name" value="Class II aaRS and biotin synthetases"/>
    <property type="match status" value="1"/>
</dbReference>
<feature type="domain" description="Class II Histidinyl-tRNA synthetase (HisRS)-like catalytic core" evidence="11">
    <location>
        <begin position="10"/>
        <end position="316"/>
    </location>
</feature>
<evidence type="ECO:0000259" key="11">
    <source>
        <dbReference type="Pfam" id="PF13393"/>
    </source>
</evidence>
<keyword evidence="7 9" id="KW-0368">Histidine biosynthesis</keyword>
<dbReference type="PIRSF" id="PIRSF001549">
    <property type="entry name" value="His-tRNA_synth"/>
    <property type="match status" value="1"/>
</dbReference>
<dbReference type="InterPro" id="IPR004516">
    <property type="entry name" value="HisRS/HisZ"/>
</dbReference>
<proteinExistence type="inferred from homology"/>
<dbReference type="Gene3D" id="3.30.930.10">
    <property type="entry name" value="Bira Bifunctional Protein, Domain 2"/>
    <property type="match status" value="1"/>
</dbReference>
<evidence type="ECO:0000313" key="12">
    <source>
        <dbReference type="EMBL" id="ANN78640.1"/>
    </source>
</evidence>
<feature type="binding site" evidence="10">
    <location>
        <begin position="80"/>
        <end position="82"/>
    </location>
    <ligand>
        <name>L-histidine</name>
        <dbReference type="ChEBI" id="CHEBI:57595"/>
    </ligand>
</feature>
<dbReference type="Proteomes" id="UP000091926">
    <property type="component" value="Chromosome"/>
</dbReference>
<feature type="binding site" evidence="10">
    <location>
        <position position="266"/>
    </location>
    <ligand>
        <name>L-histidine</name>
        <dbReference type="ChEBI" id="CHEBI:57595"/>
    </ligand>
</feature>
<dbReference type="InterPro" id="IPR045864">
    <property type="entry name" value="aa-tRNA-synth_II/BPL/LPL"/>
</dbReference>
<dbReference type="PANTHER" id="PTHR43707">
    <property type="entry name" value="HISTIDYL-TRNA SYNTHETASE"/>
    <property type="match status" value="1"/>
</dbReference>
<evidence type="ECO:0000256" key="10">
    <source>
        <dbReference type="PIRSR" id="PIRSR001549-1"/>
    </source>
</evidence>
<keyword evidence="12" id="KW-0328">Glycosyltransferase</keyword>
<dbReference type="GO" id="GO:0016757">
    <property type="term" value="F:glycosyltransferase activity"/>
    <property type="evidence" value="ECO:0007669"/>
    <property type="project" value="UniProtKB-KW"/>
</dbReference>
<evidence type="ECO:0000256" key="6">
    <source>
        <dbReference type="ARBA" id="ARBA00022490"/>
    </source>
</evidence>
<dbReference type="GO" id="GO:0005737">
    <property type="term" value="C:cytoplasm"/>
    <property type="evidence" value="ECO:0007669"/>
    <property type="project" value="UniProtKB-SubCell"/>
</dbReference>
<feature type="binding site" evidence="10">
    <location>
        <position position="123"/>
    </location>
    <ligand>
        <name>L-histidine</name>
        <dbReference type="ChEBI" id="CHEBI:57595"/>
    </ligand>
</feature>
<keyword evidence="6 9" id="KW-0963">Cytoplasm</keyword>
<dbReference type="KEGG" id="bfz:BAU07_17325"/>
<evidence type="ECO:0000313" key="13">
    <source>
        <dbReference type="Proteomes" id="UP000091926"/>
    </source>
</evidence>
<gene>
    <name evidence="9" type="primary">hisZ</name>
    <name evidence="12" type="ORF">BAU07_17325</name>
</gene>
<dbReference type="PANTHER" id="PTHR43707:SF1">
    <property type="entry name" value="HISTIDINE--TRNA LIGASE, MITOCHONDRIAL-RELATED"/>
    <property type="match status" value="1"/>
</dbReference>
<comment type="pathway">
    <text evidence="2 9">Amino-acid biosynthesis; L-histidine biosynthesis; L-histidine from 5-phospho-alpha-D-ribose 1-diphosphate: step 1/9.</text>
</comment>
<accession>A0A193GFQ3</accession>
<dbReference type="NCBIfam" id="NF009086">
    <property type="entry name" value="PRK12421.1"/>
    <property type="match status" value="1"/>
</dbReference>
<comment type="miscellaneous">
    <text evidence="9">This function is generally fulfilled by the C-terminal part of HisG, which is missing in some bacteria such as this one.</text>
</comment>
<comment type="subunit">
    <text evidence="4 9">Heteromultimer composed of HisG and HisZ subunits.</text>
</comment>
<reference evidence="12 13" key="1">
    <citation type="submission" date="2016-06" db="EMBL/GenBank/DDBJ databases">
        <title>Complete genome sequences of Bordetella bronchialis and Bordetella flabilis.</title>
        <authorList>
            <person name="LiPuma J.J."/>
            <person name="Spilker T."/>
        </authorList>
    </citation>
    <scope>NUCLEOTIDE SEQUENCE [LARGE SCALE GENOMIC DNA]</scope>
    <source>
        <strain evidence="12 13">AU10664</strain>
    </source>
</reference>
<comment type="subcellular location">
    <subcellularLocation>
        <location evidence="1 9">Cytoplasm</location>
    </subcellularLocation>
</comment>